<organism evidence="1 2">
    <name type="scientific">Kineococcus aurantiacus</name>
    <dbReference type="NCBI Taxonomy" id="37633"/>
    <lineage>
        <taxon>Bacteria</taxon>
        <taxon>Bacillati</taxon>
        <taxon>Actinomycetota</taxon>
        <taxon>Actinomycetes</taxon>
        <taxon>Kineosporiales</taxon>
        <taxon>Kineosporiaceae</taxon>
        <taxon>Kineococcus</taxon>
    </lineage>
</organism>
<dbReference type="InterPro" id="IPR009097">
    <property type="entry name" value="Cyclic_Pdiesterase"/>
</dbReference>
<name>A0A7Y9DJU5_9ACTN</name>
<dbReference type="RefSeq" id="WP_179750491.1">
    <property type="nucleotide sequence ID" value="NZ_BAAAGN010000005.1"/>
</dbReference>
<dbReference type="Gene3D" id="3.90.1140.10">
    <property type="entry name" value="Cyclic phosphodiesterase"/>
    <property type="match status" value="1"/>
</dbReference>
<keyword evidence="1" id="KW-0436">Ligase</keyword>
<proteinExistence type="predicted"/>
<reference evidence="1 2" key="1">
    <citation type="submission" date="2020-07" db="EMBL/GenBank/DDBJ databases">
        <title>Sequencing the genomes of 1000 actinobacteria strains.</title>
        <authorList>
            <person name="Klenk H.-P."/>
        </authorList>
    </citation>
    <scope>NUCLEOTIDE SEQUENCE [LARGE SCALE GENOMIC DNA]</scope>
    <source>
        <strain evidence="1 2">DSM 7487</strain>
    </source>
</reference>
<dbReference type="Proteomes" id="UP000521922">
    <property type="component" value="Unassembled WGS sequence"/>
</dbReference>
<evidence type="ECO:0000313" key="1">
    <source>
        <dbReference type="EMBL" id="NYD21882.1"/>
    </source>
</evidence>
<dbReference type="PANTHER" id="PTHR40037:SF1">
    <property type="entry name" value="PHOSPHOESTERASE SAOUHSC_00951-RELATED"/>
    <property type="match status" value="1"/>
</dbReference>
<sequence length="175" mass="19149">MTSGRVQVIGVSIPVPEPHASELTAWRGEFGDPLAHAIPPHITLLPPFELADADLDAARDHLAATAATGTPFDVHLRGTATFRPVSPVVFIQLARGISECELLQAAIRTGPLAAEINFPFHPHVTVAHDVDEESLDRAELVLRDWEATFTVKGFSLYEHGADGVWRPREDFTFLQ</sequence>
<dbReference type="AlphaFoldDB" id="A0A7Y9DJU5"/>
<accession>A0A7Y9DJU5</accession>
<dbReference type="GO" id="GO:0016874">
    <property type="term" value="F:ligase activity"/>
    <property type="evidence" value="ECO:0007669"/>
    <property type="project" value="UniProtKB-KW"/>
</dbReference>
<protein>
    <submittedName>
        <fullName evidence="1">2'-5' RNA ligase</fullName>
    </submittedName>
</protein>
<dbReference type="InterPro" id="IPR050580">
    <property type="entry name" value="2H_phosphoesterase_YjcG-like"/>
</dbReference>
<dbReference type="PANTHER" id="PTHR40037">
    <property type="entry name" value="PHOSPHOESTERASE YJCG-RELATED"/>
    <property type="match status" value="1"/>
</dbReference>
<dbReference type="EMBL" id="JACCBB010000001">
    <property type="protein sequence ID" value="NYD21882.1"/>
    <property type="molecule type" value="Genomic_DNA"/>
</dbReference>
<comment type="caution">
    <text evidence="1">The sequence shown here is derived from an EMBL/GenBank/DDBJ whole genome shotgun (WGS) entry which is preliminary data.</text>
</comment>
<dbReference type="SUPFAM" id="SSF55144">
    <property type="entry name" value="LigT-like"/>
    <property type="match status" value="1"/>
</dbReference>
<dbReference type="Pfam" id="PF13563">
    <property type="entry name" value="2_5_RNA_ligase2"/>
    <property type="match status" value="1"/>
</dbReference>
<evidence type="ECO:0000313" key="2">
    <source>
        <dbReference type="Proteomes" id="UP000521922"/>
    </source>
</evidence>
<gene>
    <name evidence="1" type="ORF">BJ968_001422</name>
</gene>
<keyword evidence="2" id="KW-1185">Reference proteome</keyword>